<feature type="transmembrane region" description="Helical" evidence="1">
    <location>
        <begin position="57"/>
        <end position="76"/>
    </location>
</feature>
<name>A0ABY8LWI7_9BACT</name>
<reference evidence="2" key="1">
    <citation type="submission" date="2023-04" db="EMBL/GenBank/DDBJ databases">
        <title>Completed genome of Mycoplasma lagogenitalium type strain 12MS.</title>
        <authorList>
            <person name="Spergser J."/>
        </authorList>
    </citation>
    <scope>NUCLEOTIDE SEQUENCE</scope>
    <source>
        <strain evidence="2">12MS</strain>
    </source>
</reference>
<keyword evidence="3" id="KW-1185">Reference proteome</keyword>
<evidence type="ECO:0000256" key="1">
    <source>
        <dbReference type="SAM" id="Phobius"/>
    </source>
</evidence>
<sequence length="243" mass="29675">MTKDKKIKQISKNFQEIYITNLDENSTFFEDNFDKFPFLETKRAKFFKKVKLGRRELVIFSLIYTFYWVFTPLFIYNESKELKITWIILSSVFSFLYLVFFILLISKKIFVFSSKRVVNLKVNLVMLNNYLSLIEDKNINIKRFNIVSKTEIIEKYFDDSQLKSDFYLEIKTTSDQSIFWNCYDKNNSNWMFYFEDNKKIITYYLKEEIDIFNYKITSHFLNIYYLLVENFIEKLKILTKEIN</sequence>
<accession>A0ABY8LWI7</accession>
<proteinExistence type="predicted"/>
<keyword evidence="1" id="KW-0472">Membrane</keyword>
<evidence type="ECO:0000313" key="2">
    <source>
        <dbReference type="EMBL" id="WGI36611.1"/>
    </source>
</evidence>
<protein>
    <recommendedName>
        <fullName evidence="4">DUF3137 domain-containing protein</fullName>
    </recommendedName>
</protein>
<dbReference type="Proteomes" id="UP001179842">
    <property type="component" value="Chromosome"/>
</dbReference>
<gene>
    <name evidence="2" type="ORF">QEG99_04065</name>
</gene>
<organism evidence="2 3">
    <name type="scientific">Mesomycoplasma lagogenitalium</name>
    <dbReference type="NCBI Taxonomy" id="171286"/>
    <lineage>
        <taxon>Bacteria</taxon>
        <taxon>Bacillati</taxon>
        <taxon>Mycoplasmatota</taxon>
        <taxon>Mycoplasmoidales</taxon>
        <taxon>Metamycoplasmataceae</taxon>
        <taxon>Mesomycoplasma</taxon>
    </lineage>
</organism>
<dbReference type="RefSeq" id="WP_280101912.1">
    <property type="nucleotide sequence ID" value="NZ_CP122979.1"/>
</dbReference>
<keyword evidence="1" id="KW-0812">Transmembrane</keyword>
<evidence type="ECO:0008006" key="4">
    <source>
        <dbReference type="Google" id="ProtNLM"/>
    </source>
</evidence>
<keyword evidence="1" id="KW-1133">Transmembrane helix</keyword>
<feature type="transmembrane region" description="Helical" evidence="1">
    <location>
        <begin position="82"/>
        <end position="106"/>
    </location>
</feature>
<dbReference type="EMBL" id="CP122979">
    <property type="protein sequence ID" value="WGI36611.1"/>
    <property type="molecule type" value="Genomic_DNA"/>
</dbReference>
<evidence type="ECO:0000313" key="3">
    <source>
        <dbReference type="Proteomes" id="UP001179842"/>
    </source>
</evidence>